<name>A0A165QNM0_9APHY</name>
<protein>
    <submittedName>
        <fullName evidence="1">Uncharacterized protein</fullName>
    </submittedName>
</protein>
<keyword evidence="2" id="KW-1185">Reference proteome</keyword>
<organism evidence="1 2">
    <name type="scientific">Daedalea quercina L-15889</name>
    <dbReference type="NCBI Taxonomy" id="1314783"/>
    <lineage>
        <taxon>Eukaryota</taxon>
        <taxon>Fungi</taxon>
        <taxon>Dikarya</taxon>
        <taxon>Basidiomycota</taxon>
        <taxon>Agaricomycotina</taxon>
        <taxon>Agaricomycetes</taxon>
        <taxon>Polyporales</taxon>
        <taxon>Fomitopsis</taxon>
    </lineage>
</organism>
<dbReference type="EMBL" id="KV429056">
    <property type="protein sequence ID" value="KZT69718.1"/>
    <property type="molecule type" value="Genomic_DNA"/>
</dbReference>
<proteinExistence type="predicted"/>
<accession>A0A165QNM0</accession>
<dbReference type="Proteomes" id="UP000076727">
    <property type="component" value="Unassembled WGS sequence"/>
</dbReference>
<evidence type="ECO:0000313" key="2">
    <source>
        <dbReference type="Proteomes" id="UP000076727"/>
    </source>
</evidence>
<reference evidence="1 2" key="1">
    <citation type="journal article" date="2016" name="Mol. Biol. Evol.">
        <title>Comparative Genomics of Early-Diverging Mushroom-Forming Fungi Provides Insights into the Origins of Lignocellulose Decay Capabilities.</title>
        <authorList>
            <person name="Nagy L.G."/>
            <person name="Riley R."/>
            <person name="Tritt A."/>
            <person name="Adam C."/>
            <person name="Daum C."/>
            <person name="Floudas D."/>
            <person name="Sun H."/>
            <person name="Yadav J.S."/>
            <person name="Pangilinan J."/>
            <person name="Larsson K.H."/>
            <person name="Matsuura K."/>
            <person name="Barry K."/>
            <person name="Labutti K."/>
            <person name="Kuo R."/>
            <person name="Ohm R.A."/>
            <person name="Bhattacharya S.S."/>
            <person name="Shirouzu T."/>
            <person name="Yoshinaga Y."/>
            <person name="Martin F.M."/>
            <person name="Grigoriev I.V."/>
            <person name="Hibbett D.S."/>
        </authorList>
    </citation>
    <scope>NUCLEOTIDE SEQUENCE [LARGE SCALE GENOMIC DNA]</scope>
    <source>
        <strain evidence="1 2">L-15889</strain>
    </source>
</reference>
<sequence>MIFGAVSYIDQCHLPHVQCTHYWDDIRHLSLRGRCGNTTFLFEPTSLAQLGSTSSRRPKMRASLFGHFKGCCGGYLPLVNHFQRIIPLFIKQTQDGALATAKGCLVEKPTLKPQAVYQAILSNVEKFNAGGNAKRKLEGSVDAIYGQKHVQDTSPEAGEGVFEFGLRLLCIHFNIFFTACPRDVGKADNYTDDCIHGR</sequence>
<dbReference type="AlphaFoldDB" id="A0A165QNM0"/>
<evidence type="ECO:0000313" key="1">
    <source>
        <dbReference type="EMBL" id="KZT69718.1"/>
    </source>
</evidence>
<gene>
    <name evidence="1" type="ORF">DAEQUDRAFT_737941</name>
</gene>